<accession>A0A091D040</accession>
<feature type="chain" id="PRO_5001871201" evidence="1">
    <location>
        <begin position="27"/>
        <end position="229"/>
    </location>
</feature>
<dbReference type="AlphaFoldDB" id="A0A091D040"/>
<evidence type="ECO:0000256" key="1">
    <source>
        <dbReference type="SAM" id="SignalP"/>
    </source>
</evidence>
<reference evidence="2 3" key="1">
    <citation type="submission" date="2013-11" db="EMBL/GenBank/DDBJ databases">
        <title>The Damaraland mole rat (Fukomys damarensis) genome and evolution of African mole rats.</title>
        <authorList>
            <person name="Gladyshev V.N."/>
            <person name="Fang X."/>
        </authorList>
    </citation>
    <scope>NUCLEOTIDE SEQUENCE [LARGE SCALE GENOMIC DNA]</scope>
    <source>
        <tissue evidence="2">Liver</tissue>
    </source>
</reference>
<keyword evidence="3" id="KW-1185">Reference proteome</keyword>
<keyword evidence="1" id="KW-0732">Signal</keyword>
<protein>
    <submittedName>
        <fullName evidence="2">Uncharacterized protein</fullName>
    </submittedName>
</protein>
<name>A0A091D040_FUKDA</name>
<evidence type="ECO:0000313" key="2">
    <source>
        <dbReference type="EMBL" id="KFO25454.1"/>
    </source>
</evidence>
<evidence type="ECO:0000313" key="3">
    <source>
        <dbReference type="Proteomes" id="UP000028990"/>
    </source>
</evidence>
<proteinExistence type="predicted"/>
<organism evidence="2 3">
    <name type="scientific">Fukomys damarensis</name>
    <name type="common">Damaraland mole rat</name>
    <name type="synonym">Cryptomys damarensis</name>
    <dbReference type="NCBI Taxonomy" id="885580"/>
    <lineage>
        <taxon>Eukaryota</taxon>
        <taxon>Metazoa</taxon>
        <taxon>Chordata</taxon>
        <taxon>Craniata</taxon>
        <taxon>Vertebrata</taxon>
        <taxon>Euteleostomi</taxon>
        <taxon>Mammalia</taxon>
        <taxon>Eutheria</taxon>
        <taxon>Euarchontoglires</taxon>
        <taxon>Glires</taxon>
        <taxon>Rodentia</taxon>
        <taxon>Hystricomorpha</taxon>
        <taxon>Bathyergidae</taxon>
        <taxon>Fukomys</taxon>
    </lineage>
</organism>
<gene>
    <name evidence="2" type="ORF">H920_13215</name>
</gene>
<dbReference type="EMBL" id="KN123358">
    <property type="protein sequence ID" value="KFO25454.1"/>
    <property type="molecule type" value="Genomic_DNA"/>
</dbReference>
<sequence length="229" mass="24983">MDLESQAHLLVLTVLTVTCTCWVDRCQEWLTAGGPMHGVVSPPGFVGNVSLPYSVKDGSFQISVFLGNATGNTETLDMEDEQVKKQELLCFLFSFWLISSLSARQVQRCRHQVTQVIFRFKPSYRTTGEIHHLAATAQCTAFTWQVEPRKALVSGLKEPLLTAPLRSSAASRPVSAEFAGHSPAELFPDPEGSQVVLRTITPTHLTSPPPCFLCAAYVENAPSNGFGSS</sequence>
<dbReference type="Proteomes" id="UP000028990">
    <property type="component" value="Unassembled WGS sequence"/>
</dbReference>
<feature type="signal peptide" evidence="1">
    <location>
        <begin position="1"/>
        <end position="26"/>
    </location>
</feature>